<dbReference type="HOGENOM" id="CLU_763009_0_0_1"/>
<gene>
    <name evidence="1" type="ORF">GALMADRAFT_230043</name>
</gene>
<evidence type="ECO:0000313" key="1">
    <source>
        <dbReference type="EMBL" id="KDR70359.1"/>
    </source>
</evidence>
<keyword evidence="2" id="KW-1185">Reference proteome</keyword>
<sequence>MEIIRPFLYFSVRILRIFVPKKMAPISPHPLIPALGPMDIGHWATTILSFHSSPAAVNEWQITSIRWYKHKSRIEHEYPVFTIQRKSVPLVEMHLRFDRRSSPEALRAKKDEVVVDSEIYISLTEKQQKDIRRIVEQERQFILEKGINRIFHLSMTSSEEDDGFEPEDTIMHSRLPCGVTRSDSSEVDLLVAYSNFRHHFTLRDLAIISKAVVEESEAYLLLSQQSYWLTRMMVDISIAKYLPQQEDTFEEAFRRAGRISRLPFAPPINIGNPTEVSTLVEKVNRAIAENDQQVWARYMDGEGGRIAAEEALAQLRERIKSERLEDRIRDLEAARADVGVATGMQ</sequence>
<dbReference type="EMBL" id="KL142397">
    <property type="protein sequence ID" value="KDR70359.1"/>
    <property type="molecule type" value="Genomic_DNA"/>
</dbReference>
<organism evidence="1 2">
    <name type="scientific">Galerina marginata (strain CBS 339.88)</name>
    <dbReference type="NCBI Taxonomy" id="685588"/>
    <lineage>
        <taxon>Eukaryota</taxon>
        <taxon>Fungi</taxon>
        <taxon>Dikarya</taxon>
        <taxon>Basidiomycota</taxon>
        <taxon>Agaricomycotina</taxon>
        <taxon>Agaricomycetes</taxon>
        <taxon>Agaricomycetidae</taxon>
        <taxon>Agaricales</taxon>
        <taxon>Agaricineae</taxon>
        <taxon>Strophariaceae</taxon>
        <taxon>Galerina</taxon>
    </lineage>
</organism>
<dbReference type="Proteomes" id="UP000027222">
    <property type="component" value="Unassembled WGS sequence"/>
</dbReference>
<dbReference type="AlphaFoldDB" id="A0A067SRN3"/>
<name>A0A067SRN3_GALM3</name>
<accession>A0A067SRN3</accession>
<protein>
    <submittedName>
        <fullName evidence="1">Uncharacterized protein</fullName>
    </submittedName>
</protein>
<evidence type="ECO:0000313" key="2">
    <source>
        <dbReference type="Proteomes" id="UP000027222"/>
    </source>
</evidence>
<proteinExistence type="predicted"/>
<dbReference type="OrthoDB" id="3062029at2759"/>
<reference evidence="2" key="1">
    <citation type="journal article" date="2014" name="Proc. Natl. Acad. Sci. U.S.A.">
        <title>Extensive sampling of basidiomycete genomes demonstrates inadequacy of the white-rot/brown-rot paradigm for wood decay fungi.</title>
        <authorList>
            <person name="Riley R."/>
            <person name="Salamov A.A."/>
            <person name="Brown D.W."/>
            <person name="Nagy L.G."/>
            <person name="Floudas D."/>
            <person name="Held B.W."/>
            <person name="Levasseur A."/>
            <person name="Lombard V."/>
            <person name="Morin E."/>
            <person name="Otillar R."/>
            <person name="Lindquist E.A."/>
            <person name="Sun H."/>
            <person name="LaButti K.M."/>
            <person name="Schmutz J."/>
            <person name="Jabbour D."/>
            <person name="Luo H."/>
            <person name="Baker S.E."/>
            <person name="Pisabarro A.G."/>
            <person name="Walton J.D."/>
            <person name="Blanchette R.A."/>
            <person name="Henrissat B."/>
            <person name="Martin F."/>
            <person name="Cullen D."/>
            <person name="Hibbett D.S."/>
            <person name="Grigoriev I.V."/>
        </authorList>
    </citation>
    <scope>NUCLEOTIDE SEQUENCE [LARGE SCALE GENOMIC DNA]</scope>
    <source>
        <strain evidence="2">CBS 339.88</strain>
    </source>
</reference>